<dbReference type="KEGG" id="cth:Cthe_3233"/>
<dbReference type="AlphaFoldDB" id="A3DKE9"/>
<dbReference type="Proteomes" id="UP000002145">
    <property type="component" value="Chromosome"/>
</dbReference>
<organism evidence="1 2">
    <name type="scientific">Acetivibrio thermocellus (strain ATCC 27405 / DSM 1237 / JCM 9322 / NBRC 103400 / NCIMB 10682 / NRRL B-4536 / VPI 7372)</name>
    <name type="common">Clostridium thermocellum</name>
    <dbReference type="NCBI Taxonomy" id="203119"/>
    <lineage>
        <taxon>Bacteria</taxon>
        <taxon>Bacillati</taxon>
        <taxon>Bacillota</taxon>
        <taxon>Clostridia</taxon>
        <taxon>Eubacteriales</taxon>
        <taxon>Oscillospiraceae</taxon>
        <taxon>Acetivibrio</taxon>
    </lineage>
</organism>
<protein>
    <submittedName>
        <fullName evidence="1">Uncharacterized protein</fullName>
    </submittedName>
</protein>
<proteinExistence type="predicted"/>
<reference evidence="1 2" key="2">
    <citation type="journal article" date="2013" name="Biotechnol. Biofuels">
        <title>Global transcriptome analysis of Clostridium thermocellum ATCC 27405 during growth on dilute acid pretreated Populus and switchgrass.</title>
        <authorList>
            <person name="Wilson C.M."/>
            <person name="Rodriguez M.Jr."/>
            <person name="Johnson C.M."/>
            <person name="Martin S.L."/>
            <person name="Chu T.M."/>
            <person name="Wolfinger R.D."/>
            <person name="Hauser L.J."/>
            <person name="Land M.L."/>
            <person name="Klingeman D.M."/>
            <person name="Syed M.H."/>
            <person name="Ragauskas A.J."/>
            <person name="Tschaplinski T.J."/>
            <person name="Mielenz J.R."/>
            <person name="Brown S.D."/>
        </authorList>
    </citation>
    <scope>NUCLEOTIDE SEQUENCE [LARGE SCALE GENOMIC DNA]</scope>
    <source>
        <strain evidence="2">ATCC 27405 / DSM 1237 / JCM 9322 / NBRC 103400 / NCIMB 10682 / NRRL B-4536 / VPI 7372</strain>
    </source>
</reference>
<dbReference type="EMBL" id="CP000568">
    <property type="protein sequence ID" value="ABN54428.1"/>
    <property type="molecule type" value="Genomic_DNA"/>
</dbReference>
<evidence type="ECO:0000313" key="2">
    <source>
        <dbReference type="Proteomes" id="UP000002145"/>
    </source>
</evidence>
<reference evidence="2" key="1">
    <citation type="submission" date="2007-02" db="EMBL/GenBank/DDBJ databases">
        <title>Complete sequence of Clostridium thermocellum ATCC 27405.</title>
        <authorList>
            <consortium name="US DOE Joint Genome Institute"/>
            <person name="Copeland A."/>
            <person name="Lucas S."/>
            <person name="Lapidus A."/>
            <person name="Barry K."/>
            <person name="Detter J.C."/>
            <person name="Glavina del Rio T."/>
            <person name="Hammon N."/>
            <person name="Israni S."/>
            <person name="Dalin E."/>
            <person name="Tice H."/>
            <person name="Pitluck S."/>
            <person name="Chertkov O."/>
            <person name="Brettin T."/>
            <person name="Bruce D."/>
            <person name="Han C."/>
            <person name="Tapia R."/>
            <person name="Gilna P."/>
            <person name="Schmutz J."/>
            <person name="Larimer F."/>
            <person name="Land M."/>
            <person name="Hauser L."/>
            <person name="Kyrpides N."/>
            <person name="Mikhailova N."/>
            <person name="Wu J.H.D."/>
            <person name="Newcomb M."/>
            <person name="Richardson P."/>
        </authorList>
    </citation>
    <scope>NUCLEOTIDE SEQUENCE [LARGE SCALE GENOMIC DNA]</scope>
    <source>
        <strain evidence="2">ATCC 27405 / DSM 1237 / JCM 9322 / NBRC 103400 / NCIMB 10682 / NRRL B-4536 / VPI 7372</strain>
    </source>
</reference>
<gene>
    <name evidence="1" type="ordered locus">Cthe_3233</name>
</gene>
<keyword evidence="2" id="KW-1185">Reference proteome</keyword>
<dbReference type="GeneID" id="35804439"/>
<dbReference type="HOGENOM" id="CLU_1127568_0_0_9"/>
<sequence>MGYTFKYASFPSDRKTAMTNAYNSIILPNEGYDVLSLTTFQDLSNAYTSVKSNPSWSVVSDWTFTNFRTSTEIANEADVSVVARCLLGENSNVGSTAAERQKAIRCSAKVIMNRAANGGYGGSDYRSVVLASGQFDAMRGQNTGATNPVFYVGAINYWAYSMWVAHHMYSDMEPFNTDEIGSNYYFFYDTQAASGGSPGAFLKANGSPCTSVSDIISNGVYYQNTHQQLTVKSAVASVIFFSYKTV</sequence>
<accession>A3DKE9</accession>
<name>A3DKE9_ACET2</name>
<evidence type="ECO:0000313" key="1">
    <source>
        <dbReference type="EMBL" id="ABN54428.1"/>
    </source>
</evidence>
<dbReference type="RefSeq" id="WP_020458064.1">
    <property type="nucleotide sequence ID" value="NC_009012.1"/>
</dbReference>